<reference evidence="4 5" key="1">
    <citation type="submission" date="2024-02" db="EMBL/GenBank/DDBJ databases">
        <authorList>
            <person name="Daric V."/>
            <person name="Darras S."/>
        </authorList>
    </citation>
    <scope>NUCLEOTIDE SEQUENCE [LARGE SCALE GENOMIC DNA]</scope>
</reference>
<accession>A0ABP0GTW8</accession>
<dbReference type="InterPro" id="IPR051135">
    <property type="entry name" value="Gal/GlcNAc/GalNAc_ST"/>
</dbReference>
<dbReference type="EMBL" id="CAWYQH010000141">
    <property type="protein sequence ID" value="CAK8694990.1"/>
    <property type="molecule type" value="Genomic_DNA"/>
</dbReference>
<evidence type="ECO:0000256" key="2">
    <source>
        <dbReference type="SAM" id="Phobius"/>
    </source>
</evidence>
<organism evidence="4 5">
    <name type="scientific">Clavelina lepadiformis</name>
    <name type="common">Light-bulb sea squirt</name>
    <name type="synonym">Ascidia lepadiformis</name>
    <dbReference type="NCBI Taxonomy" id="159417"/>
    <lineage>
        <taxon>Eukaryota</taxon>
        <taxon>Metazoa</taxon>
        <taxon>Chordata</taxon>
        <taxon>Tunicata</taxon>
        <taxon>Ascidiacea</taxon>
        <taxon>Aplousobranchia</taxon>
        <taxon>Clavelinidae</taxon>
        <taxon>Clavelina</taxon>
    </lineage>
</organism>
<dbReference type="PANTHER" id="PTHR10704">
    <property type="entry name" value="CARBOHYDRATE SULFOTRANSFERASE"/>
    <property type="match status" value="1"/>
</dbReference>
<evidence type="ECO:0000313" key="5">
    <source>
        <dbReference type="Proteomes" id="UP001642483"/>
    </source>
</evidence>
<dbReference type="InterPro" id="IPR000863">
    <property type="entry name" value="Sulfotransferase_dom"/>
</dbReference>
<dbReference type="Pfam" id="PF00685">
    <property type="entry name" value="Sulfotransfer_1"/>
    <property type="match status" value="1"/>
</dbReference>
<feature type="transmembrane region" description="Helical" evidence="2">
    <location>
        <begin position="9"/>
        <end position="30"/>
    </location>
</feature>
<keyword evidence="1" id="KW-0808">Transferase</keyword>
<dbReference type="EC" id="2.8.2.-" evidence="1"/>
<keyword evidence="2" id="KW-0472">Membrane</keyword>
<gene>
    <name evidence="4" type="ORF">CVLEPA_LOCUS28301</name>
</gene>
<dbReference type="Gene3D" id="3.40.50.300">
    <property type="entry name" value="P-loop containing nucleotide triphosphate hydrolases"/>
    <property type="match status" value="1"/>
</dbReference>
<evidence type="ECO:0000313" key="4">
    <source>
        <dbReference type="EMBL" id="CAK8694990.1"/>
    </source>
</evidence>
<sequence length="407" mass="47476">MFRRYFKKICFIWTILFVQILIGLVLFLFYKHRGTERIIARSSFSNSLNRTQIPFETSSTVHPFTVSFPEAAQPTVKRKLVLLLAYKRSGSSFLGEMFNNNPAAFYLFEPLFPFTRQCDVLQVERVDALNELFKCNFKVIPSVYRTAFEVTGHTDFWSNCSKNNICFYERHANLLQNYNSISKTPVKCYKRGGCETPLNTTILSNICSRSSLVVYKVLRICDLYTLEAILDNFEKKQDVELKVIHLFRDPRAIIASKLHLKEDETTLENIDQSARRLCQQMLNNINFVNHFWKAKSRRRTSYLPIFFEKMAEEPFATAEKMYDFIGEPLPQSVQSWLNFSVTQKTSSGPFLTFGRDAHSVINNWRKDISLLNIKVIQDQCDEVMNKLAYLKVTFQKELHDDINIILS</sequence>
<keyword evidence="2" id="KW-1133">Transmembrane helix</keyword>
<feature type="domain" description="Sulfotransferase" evidence="3">
    <location>
        <begin position="81"/>
        <end position="386"/>
    </location>
</feature>
<name>A0ABP0GTW8_CLALP</name>
<keyword evidence="5" id="KW-1185">Reference proteome</keyword>
<evidence type="ECO:0000256" key="1">
    <source>
        <dbReference type="RuleBase" id="RU361155"/>
    </source>
</evidence>
<evidence type="ECO:0000259" key="3">
    <source>
        <dbReference type="Pfam" id="PF00685"/>
    </source>
</evidence>
<dbReference type="InterPro" id="IPR027417">
    <property type="entry name" value="P-loop_NTPase"/>
</dbReference>
<dbReference type="PANTHER" id="PTHR10704:SF71">
    <property type="entry name" value="CARBOHYDRATE SULFOTRANSFERASE 1-LIKE"/>
    <property type="match status" value="1"/>
</dbReference>
<protein>
    <recommendedName>
        <fullName evidence="1">Sulfotransferase</fullName>
        <ecNumber evidence="1">2.8.2.-</ecNumber>
    </recommendedName>
</protein>
<dbReference type="SUPFAM" id="SSF52540">
    <property type="entry name" value="P-loop containing nucleoside triphosphate hydrolases"/>
    <property type="match status" value="1"/>
</dbReference>
<proteinExistence type="inferred from homology"/>
<dbReference type="Proteomes" id="UP001642483">
    <property type="component" value="Unassembled WGS sequence"/>
</dbReference>
<comment type="similarity">
    <text evidence="1">Belongs to the sulfotransferase 1 family.</text>
</comment>
<keyword evidence="2" id="KW-0812">Transmembrane</keyword>
<comment type="caution">
    <text evidence="4">The sequence shown here is derived from an EMBL/GenBank/DDBJ whole genome shotgun (WGS) entry which is preliminary data.</text>
</comment>